<keyword evidence="5 10" id="KW-0067">ATP-binding</keyword>
<evidence type="ECO:0000256" key="9">
    <source>
        <dbReference type="PIRSR" id="PIRSR001589-1"/>
    </source>
</evidence>
<dbReference type="CDD" id="cd00712">
    <property type="entry name" value="AsnB"/>
    <property type="match status" value="1"/>
</dbReference>
<dbReference type="EMBL" id="LGUP01000143">
    <property type="protein sequence ID" value="KOG26232.1"/>
    <property type="molecule type" value="Genomic_DNA"/>
</dbReference>
<dbReference type="RefSeq" id="WP_033205623.1">
    <property type="nucleotide sequence ID" value="NZ_LGUP01000143.1"/>
</dbReference>
<dbReference type="GO" id="GO:0005524">
    <property type="term" value="F:ATP binding"/>
    <property type="evidence" value="ECO:0007669"/>
    <property type="project" value="UniProtKB-KW"/>
</dbReference>
<gene>
    <name evidence="13" type="ORF">ADK34_16695</name>
</gene>
<evidence type="ECO:0000256" key="1">
    <source>
        <dbReference type="ARBA" id="ARBA00005187"/>
    </source>
</evidence>
<dbReference type="InterPro" id="IPR051786">
    <property type="entry name" value="ASN_synthetase/amidase"/>
</dbReference>
<keyword evidence="9" id="KW-0028">Amino-acid biosynthesis</keyword>
<comment type="pathway">
    <text evidence="1">Amino-acid biosynthesis; L-asparagine biosynthesis; L-asparagine from L-aspartate (L-Gln route): step 1/1.</text>
</comment>
<feature type="binding site" evidence="10">
    <location>
        <position position="101"/>
    </location>
    <ligand>
        <name>L-glutamine</name>
        <dbReference type="ChEBI" id="CHEBI:58359"/>
    </ligand>
</feature>
<dbReference type="InterPro" id="IPR033738">
    <property type="entry name" value="AsnB_N"/>
</dbReference>
<evidence type="ECO:0000256" key="2">
    <source>
        <dbReference type="ARBA" id="ARBA00005752"/>
    </source>
</evidence>
<dbReference type="PANTHER" id="PTHR43284:SF1">
    <property type="entry name" value="ASPARAGINE SYNTHETASE"/>
    <property type="match status" value="1"/>
</dbReference>
<evidence type="ECO:0000313" key="13">
    <source>
        <dbReference type="EMBL" id="KOG26232.1"/>
    </source>
</evidence>
<evidence type="ECO:0000256" key="6">
    <source>
        <dbReference type="ARBA" id="ARBA00022888"/>
    </source>
</evidence>
<accession>A0A0L8KJW4</accession>
<dbReference type="EC" id="6.3.5.4" evidence="3"/>
<evidence type="ECO:0000256" key="4">
    <source>
        <dbReference type="ARBA" id="ARBA00022741"/>
    </source>
</evidence>
<feature type="domain" description="Glutamine amidotransferase type-2" evidence="12">
    <location>
        <begin position="2"/>
        <end position="217"/>
    </location>
</feature>
<dbReference type="SUPFAM" id="SSF56235">
    <property type="entry name" value="N-terminal nucleophile aminohydrolases (Ntn hydrolases)"/>
    <property type="match status" value="1"/>
</dbReference>
<evidence type="ECO:0000256" key="5">
    <source>
        <dbReference type="ARBA" id="ARBA00022840"/>
    </source>
</evidence>
<comment type="similarity">
    <text evidence="2">Belongs to the asparagine synthetase family.</text>
</comment>
<dbReference type="Proteomes" id="UP000037023">
    <property type="component" value="Unassembled WGS sequence"/>
</dbReference>
<keyword evidence="7 9" id="KW-0315">Glutamine amidotransferase</keyword>
<dbReference type="Gene3D" id="3.60.20.10">
    <property type="entry name" value="Glutamine Phosphoribosylpyrophosphate, subunit 1, domain 1"/>
    <property type="match status" value="1"/>
</dbReference>
<proteinExistence type="inferred from homology"/>
<evidence type="ECO:0000256" key="11">
    <source>
        <dbReference type="SAM" id="MobiDB-lite"/>
    </source>
</evidence>
<evidence type="ECO:0000259" key="12">
    <source>
        <dbReference type="PROSITE" id="PS51278"/>
    </source>
</evidence>
<dbReference type="Pfam" id="PF13537">
    <property type="entry name" value="GATase_7"/>
    <property type="match status" value="1"/>
</dbReference>
<name>A0A0L8KJW4_STRVR</name>
<sequence length="615" mass="68155">MCGIAGFISFDGRRDRAWLDALGRTMTDAMAHRGEGCRAPYVSACGTVMLCATRLAVRDRSHAGDQPMTDPTGRVVLVHNGEVYGSRSPAPPLWPRRTSCDTEFALQQVCREDDPADALRPLDGMFALAWHDTTTGRVVLARDHFGVKPLFYAFTEGGLLFASEQQVLLRTGLITPEVDAEEYLLRSWIRMDAADDHTWLRGVRSLQPAEYLAVDGGRTRTHRYWRPASVDGLVEPEEIRAAFDRAIEQRSVSDVPRAAVLSGGVDSTAIAAGLTAAGVPLDGYVLRYQDGIGGSGDDVAYATEVAERLGVGLTVCDLDRHAAADLVPVLPTRLMRPLLHGAELAMHHLYGTIAGDRKVVVYSGHGADELWGYQDGRYFPVVDPLAPTYIHGRHYLTHRLHADERPVWAKLVGWMAHGLDVDMDVVTDRVWERTMDEYRALKTASPLKRGRHHLMRRFLVYVNDMVDATSSTFTLEDRPVFQDVTLTELAFRCPEHLKDTNKPGSHKSLLKAALADLMPESVRHRRKQGFPTPTDPRYVQRLTELADGLGTPFGLPPLPDALRAELGVGEWMFLASSSAWLDHLAEFRTEPRSQSHGEPSRTPVALADPGARRRP</sequence>
<feature type="binding site" evidence="10">
    <location>
        <begin position="363"/>
        <end position="364"/>
    </location>
    <ligand>
        <name>ATP</name>
        <dbReference type="ChEBI" id="CHEBI:30616"/>
    </ligand>
</feature>
<dbReference type="PATRIC" id="fig|1938.6.peg.3613"/>
<evidence type="ECO:0000256" key="7">
    <source>
        <dbReference type="ARBA" id="ARBA00022962"/>
    </source>
</evidence>
<dbReference type="PANTHER" id="PTHR43284">
    <property type="entry name" value="ASPARAGINE SYNTHETASE (GLUTAMINE-HYDROLYZING)"/>
    <property type="match status" value="1"/>
</dbReference>
<dbReference type="SUPFAM" id="SSF52402">
    <property type="entry name" value="Adenine nucleotide alpha hydrolases-like"/>
    <property type="match status" value="1"/>
</dbReference>
<dbReference type="InterPro" id="IPR014729">
    <property type="entry name" value="Rossmann-like_a/b/a_fold"/>
</dbReference>
<dbReference type="PROSITE" id="PS51278">
    <property type="entry name" value="GATASE_TYPE_2"/>
    <property type="match status" value="1"/>
</dbReference>
<evidence type="ECO:0000256" key="8">
    <source>
        <dbReference type="ARBA" id="ARBA00048741"/>
    </source>
</evidence>
<dbReference type="Pfam" id="PF00733">
    <property type="entry name" value="Asn_synthase"/>
    <property type="match status" value="1"/>
</dbReference>
<dbReference type="InterPro" id="IPR001962">
    <property type="entry name" value="Asn_synthase"/>
</dbReference>
<evidence type="ECO:0000313" key="14">
    <source>
        <dbReference type="Proteomes" id="UP000037023"/>
    </source>
</evidence>
<dbReference type="InterPro" id="IPR017932">
    <property type="entry name" value="GATase_2_dom"/>
</dbReference>
<dbReference type="GO" id="GO:0006529">
    <property type="term" value="P:asparagine biosynthetic process"/>
    <property type="evidence" value="ECO:0007669"/>
    <property type="project" value="UniProtKB-KW"/>
</dbReference>
<reference evidence="13 14" key="1">
    <citation type="submission" date="2015-06" db="EMBL/GenBank/DDBJ databases">
        <authorList>
            <person name="Hoefler B.C."/>
            <person name="Straight P.D."/>
        </authorList>
    </citation>
    <scope>NUCLEOTIDE SEQUENCE [LARGE SCALE GENOMIC DNA]</scope>
    <source>
        <strain evidence="13 14">NRRL 3427</strain>
    </source>
</reference>
<dbReference type="AlphaFoldDB" id="A0A0L8KJW4"/>
<feature type="active site" description="For GATase activity" evidence="9">
    <location>
        <position position="2"/>
    </location>
</feature>
<comment type="catalytic activity">
    <reaction evidence="8">
        <text>L-aspartate + L-glutamine + ATP + H2O = L-asparagine + L-glutamate + AMP + diphosphate + H(+)</text>
        <dbReference type="Rhea" id="RHEA:12228"/>
        <dbReference type="ChEBI" id="CHEBI:15377"/>
        <dbReference type="ChEBI" id="CHEBI:15378"/>
        <dbReference type="ChEBI" id="CHEBI:29985"/>
        <dbReference type="ChEBI" id="CHEBI:29991"/>
        <dbReference type="ChEBI" id="CHEBI:30616"/>
        <dbReference type="ChEBI" id="CHEBI:33019"/>
        <dbReference type="ChEBI" id="CHEBI:58048"/>
        <dbReference type="ChEBI" id="CHEBI:58359"/>
        <dbReference type="ChEBI" id="CHEBI:456215"/>
        <dbReference type="EC" id="6.3.5.4"/>
    </reaction>
</comment>
<keyword evidence="6 9" id="KW-0061">Asparagine biosynthesis</keyword>
<feature type="region of interest" description="Disordered" evidence="11">
    <location>
        <begin position="590"/>
        <end position="615"/>
    </location>
</feature>
<organism evidence="13 14">
    <name type="scientific">Streptomyces viridochromogenes</name>
    <dbReference type="NCBI Taxonomy" id="1938"/>
    <lineage>
        <taxon>Bacteria</taxon>
        <taxon>Bacillati</taxon>
        <taxon>Actinomycetota</taxon>
        <taxon>Actinomycetes</taxon>
        <taxon>Kitasatosporales</taxon>
        <taxon>Streptomycetaceae</taxon>
        <taxon>Streptomyces</taxon>
    </lineage>
</organism>
<dbReference type="CDD" id="cd01991">
    <property type="entry name" value="Asn_synthase_B_C"/>
    <property type="match status" value="1"/>
</dbReference>
<evidence type="ECO:0000256" key="10">
    <source>
        <dbReference type="PIRSR" id="PIRSR001589-2"/>
    </source>
</evidence>
<dbReference type="OrthoDB" id="9763290at2"/>
<feature type="compositionally biased region" description="Basic and acidic residues" evidence="11">
    <location>
        <begin position="590"/>
        <end position="599"/>
    </location>
</feature>
<protein>
    <recommendedName>
        <fullName evidence="3">asparagine synthase (glutamine-hydrolyzing)</fullName>
        <ecNumber evidence="3">6.3.5.4</ecNumber>
    </recommendedName>
</protein>
<dbReference type="PIRSF" id="PIRSF001589">
    <property type="entry name" value="Asn_synthetase_glu-h"/>
    <property type="match status" value="1"/>
</dbReference>
<dbReference type="InterPro" id="IPR006426">
    <property type="entry name" value="Asn_synth_AEB"/>
</dbReference>
<keyword evidence="4 10" id="KW-0547">Nucleotide-binding</keyword>
<dbReference type="Gene3D" id="3.40.50.620">
    <property type="entry name" value="HUPs"/>
    <property type="match status" value="1"/>
</dbReference>
<dbReference type="GO" id="GO:0004066">
    <property type="term" value="F:asparagine synthase (glutamine-hydrolyzing) activity"/>
    <property type="evidence" value="ECO:0007669"/>
    <property type="project" value="UniProtKB-EC"/>
</dbReference>
<evidence type="ECO:0000256" key="3">
    <source>
        <dbReference type="ARBA" id="ARBA00012737"/>
    </source>
</evidence>
<dbReference type="InterPro" id="IPR029055">
    <property type="entry name" value="Ntn_hydrolases_N"/>
</dbReference>
<comment type="caution">
    <text evidence="13">The sequence shown here is derived from an EMBL/GenBank/DDBJ whole genome shotgun (WGS) entry which is preliminary data.</text>
</comment>